<gene>
    <name evidence="2" type="ORF">QR721_06480</name>
</gene>
<organism evidence="2 3">
    <name type="scientific">Aciduricibacillus chroicocephali</name>
    <dbReference type="NCBI Taxonomy" id="3054939"/>
    <lineage>
        <taxon>Bacteria</taxon>
        <taxon>Bacillati</taxon>
        <taxon>Bacillota</taxon>
        <taxon>Bacilli</taxon>
        <taxon>Bacillales</taxon>
        <taxon>Bacillaceae</taxon>
        <taxon>Aciduricibacillus</taxon>
    </lineage>
</organism>
<dbReference type="Gene3D" id="3.10.350.10">
    <property type="entry name" value="LysM domain"/>
    <property type="match status" value="1"/>
</dbReference>
<evidence type="ECO:0000259" key="1">
    <source>
        <dbReference type="PROSITE" id="PS51782"/>
    </source>
</evidence>
<protein>
    <submittedName>
        <fullName evidence="2">LysM domain-containing protein</fullName>
    </submittedName>
</protein>
<evidence type="ECO:0000313" key="2">
    <source>
        <dbReference type="EMBL" id="WLV26015.1"/>
    </source>
</evidence>
<dbReference type="CDD" id="cd00118">
    <property type="entry name" value="LysM"/>
    <property type="match status" value="1"/>
</dbReference>
<evidence type="ECO:0000313" key="3">
    <source>
        <dbReference type="Proteomes" id="UP001180087"/>
    </source>
</evidence>
<dbReference type="Proteomes" id="UP001180087">
    <property type="component" value="Chromosome"/>
</dbReference>
<sequence>MKKGDTLSVIAAKYNTSVSTL</sequence>
<name>A0ABY9KZF1_9BACI</name>
<proteinExistence type="predicted"/>
<feature type="domain" description="LysM" evidence="1">
    <location>
        <begin position="1"/>
        <end position="21"/>
    </location>
</feature>
<reference evidence="2" key="1">
    <citation type="submission" date="2023-06" db="EMBL/GenBank/DDBJ databases">
        <title>A Treasure from Seagulls: Isolation and Description of Aciduricobacillus qingdaonensis gen. nov., sp. nov., a Rare Obligately Uric Acid-utilizing Member in the Family Bacillaceae.</title>
        <authorList>
            <person name="Liu W."/>
            <person name="Wang B."/>
        </authorList>
    </citation>
    <scope>NUCLEOTIDE SEQUENCE</scope>
    <source>
        <strain evidence="2">44XB</strain>
    </source>
</reference>
<dbReference type="InterPro" id="IPR018392">
    <property type="entry name" value="LysM"/>
</dbReference>
<dbReference type="EMBL" id="CP129113">
    <property type="protein sequence ID" value="WLV26015.1"/>
    <property type="molecule type" value="Genomic_DNA"/>
</dbReference>
<dbReference type="InterPro" id="IPR036779">
    <property type="entry name" value="LysM_dom_sf"/>
</dbReference>
<dbReference type="Pfam" id="PF01476">
    <property type="entry name" value="LysM"/>
    <property type="match status" value="1"/>
</dbReference>
<dbReference type="PROSITE" id="PS51782">
    <property type="entry name" value="LYSM"/>
    <property type="match status" value="1"/>
</dbReference>
<accession>A0ABY9KZF1</accession>
<keyword evidence="3" id="KW-1185">Reference proteome</keyword>